<dbReference type="PANTHER" id="PTHR24421:SF10">
    <property type="entry name" value="NITRATE_NITRITE SENSOR PROTEIN NARQ"/>
    <property type="match status" value="1"/>
</dbReference>
<evidence type="ECO:0000256" key="8">
    <source>
        <dbReference type="ARBA" id="ARBA00023012"/>
    </source>
</evidence>
<keyword evidence="9" id="KW-0812">Transmembrane</keyword>
<keyword evidence="9" id="KW-1133">Transmembrane helix</keyword>
<dbReference type="InterPro" id="IPR050482">
    <property type="entry name" value="Sensor_HK_TwoCompSys"/>
</dbReference>
<evidence type="ECO:0000256" key="7">
    <source>
        <dbReference type="ARBA" id="ARBA00022840"/>
    </source>
</evidence>
<dbReference type="RefSeq" id="WP_213514068.1">
    <property type="nucleotide sequence ID" value="NZ_BOSE01000002.1"/>
</dbReference>
<evidence type="ECO:0000256" key="3">
    <source>
        <dbReference type="ARBA" id="ARBA00022553"/>
    </source>
</evidence>
<evidence type="ECO:0000256" key="6">
    <source>
        <dbReference type="ARBA" id="ARBA00022777"/>
    </source>
</evidence>
<dbReference type="GO" id="GO:0016020">
    <property type="term" value="C:membrane"/>
    <property type="evidence" value="ECO:0007669"/>
    <property type="project" value="InterPro"/>
</dbReference>
<feature type="domain" description="Histidine kinase/HSP90-like ATPase" evidence="10">
    <location>
        <begin position="185"/>
        <end position="268"/>
    </location>
</feature>
<evidence type="ECO:0000259" key="11">
    <source>
        <dbReference type="Pfam" id="PF07730"/>
    </source>
</evidence>
<gene>
    <name evidence="12" type="ORF">J40TS1_14400</name>
</gene>
<keyword evidence="5" id="KW-0547">Nucleotide-binding</keyword>
<dbReference type="GO" id="GO:0005524">
    <property type="term" value="F:ATP binding"/>
    <property type="evidence" value="ECO:0007669"/>
    <property type="project" value="UniProtKB-KW"/>
</dbReference>
<evidence type="ECO:0000259" key="10">
    <source>
        <dbReference type="Pfam" id="PF02518"/>
    </source>
</evidence>
<feature type="domain" description="Signal transduction histidine kinase subgroup 3 dimerisation and phosphoacceptor" evidence="11">
    <location>
        <begin position="80"/>
        <end position="138"/>
    </location>
</feature>
<sequence>MSYKLNKWLILIIPTVTIGLWEYIRHEFLLSYISMELGNLLSPIIVFIVTIVFLTKLFSNMERNQQELTEAKAMQDVLLEREHIAAELHDGIAQSLFLLNVQLEQAYREQSEEHYTKLKAQIHHTNAYVREAITSLRSPIKVQSLQLKEQLAQFLNELEMRMDVTIQLNWKLNDELLTLKERIDLLLSIREGLYNIKKHAKADHIWIDAFPTEKGWYCCVRDNGVGFLEEDLSRSEQFGLSMVHERAERWDWSFEIERRNEQTYFRITKNKA</sequence>
<evidence type="ECO:0000256" key="2">
    <source>
        <dbReference type="ARBA" id="ARBA00012438"/>
    </source>
</evidence>
<keyword evidence="13" id="KW-1185">Reference proteome</keyword>
<feature type="transmembrane region" description="Helical" evidence="9">
    <location>
        <begin position="40"/>
        <end position="58"/>
    </location>
</feature>
<dbReference type="Pfam" id="PF02518">
    <property type="entry name" value="HATPase_c"/>
    <property type="match status" value="1"/>
</dbReference>
<evidence type="ECO:0000256" key="9">
    <source>
        <dbReference type="SAM" id="Phobius"/>
    </source>
</evidence>
<organism evidence="12 13">
    <name type="scientific">Paenibacillus montaniterrae</name>
    <dbReference type="NCBI Taxonomy" id="429341"/>
    <lineage>
        <taxon>Bacteria</taxon>
        <taxon>Bacillati</taxon>
        <taxon>Bacillota</taxon>
        <taxon>Bacilli</taxon>
        <taxon>Bacillales</taxon>
        <taxon>Paenibacillaceae</taxon>
        <taxon>Paenibacillus</taxon>
    </lineage>
</organism>
<protein>
    <recommendedName>
        <fullName evidence="2">histidine kinase</fullName>
        <ecNumber evidence="2">2.7.13.3</ecNumber>
    </recommendedName>
</protein>
<dbReference type="AlphaFoldDB" id="A0A919YRW0"/>
<dbReference type="SUPFAM" id="SSF55874">
    <property type="entry name" value="ATPase domain of HSP90 chaperone/DNA topoisomerase II/histidine kinase"/>
    <property type="match status" value="1"/>
</dbReference>
<comment type="catalytic activity">
    <reaction evidence="1">
        <text>ATP + protein L-histidine = ADP + protein N-phospho-L-histidine.</text>
        <dbReference type="EC" id="2.7.13.3"/>
    </reaction>
</comment>
<reference evidence="12" key="1">
    <citation type="submission" date="2021-03" db="EMBL/GenBank/DDBJ databases">
        <title>Antimicrobial resistance genes in bacteria isolated from Japanese honey, and their potential for conferring macrolide and lincosamide resistance in the American foulbrood pathogen Paenibacillus larvae.</title>
        <authorList>
            <person name="Okamoto M."/>
            <person name="Kumagai M."/>
            <person name="Kanamori H."/>
            <person name="Takamatsu D."/>
        </authorList>
    </citation>
    <scope>NUCLEOTIDE SEQUENCE</scope>
    <source>
        <strain evidence="12">J40TS1</strain>
    </source>
</reference>
<dbReference type="InterPro" id="IPR036890">
    <property type="entry name" value="HATPase_C_sf"/>
</dbReference>
<dbReference type="Gene3D" id="3.30.565.10">
    <property type="entry name" value="Histidine kinase-like ATPase, C-terminal domain"/>
    <property type="match status" value="1"/>
</dbReference>
<keyword evidence="9" id="KW-0472">Membrane</keyword>
<dbReference type="EC" id="2.7.13.3" evidence="2"/>
<dbReference type="EMBL" id="BOSE01000002">
    <property type="protein sequence ID" value="GIP15798.1"/>
    <property type="molecule type" value="Genomic_DNA"/>
</dbReference>
<dbReference type="PANTHER" id="PTHR24421">
    <property type="entry name" value="NITRATE/NITRITE SENSOR PROTEIN NARX-RELATED"/>
    <property type="match status" value="1"/>
</dbReference>
<dbReference type="Gene3D" id="1.20.5.1930">
    <property type="match status" value="1"/>
</dbReference>
<keyword evidence="8" id="KW-0902">Two-component regulatory system</keyword>
<dbReference type="GO" id="GO:0046983">
    <property type="term" value="F:protein dimerization activity"/>
    <property type="evidence" value="ECO:0007669"/>
    <property type="project" value="InterPro"/>
</dbReference>
<evidence type="ECO:0000256" key="5">
    <source>
        <dbReference type="ARBA" id="ARBA00022741"/>
    </source>
</evidence>
<evidence type="ECO:0000313" key="12">
    <source>
        <dbReference type="EMBL" id="GIP15798.1"/>
    </source>
</evidence>
<dbReference type="Proteomes" id="UP000683139">
    <property type="component" value="Unassembled WGS sequence"/>
</dbReference>
<dbReference type="InterPro" id="IPR011712">
    <property type="entry name" value="Sig_transdc_His_kin_sub3_dim/P"/>
</dbReference>
<proteinExistence type="predicted"/>
<feature type="transmembrane region" description="Helical" evidence="9">
    <location>
        <begin position="7"/>
        <end position="24"/>
    </location>
</feature>
<name>A0A919YRW0_9BACL</name>
<keyword evidence="6" id="KW-0418">Kinase</keyword>
<dbReference type="GO" id="GO:0000155">
    <property type="term" value="F:phosphorelay sensor kinase activity"/>
    <property type="evidence" value="ECO:0007669"/>
    <property type="project" value="InterPro"/>
</dbReference>
<accession>A0A919YRW0</accession>
<evidence type="ECO:0000313" key="13">
    <source>
        <dbReference type="Proteomes" id="UP000683139"/>
    </source>
</evidence>
<keyword evidence="3" id="KW-0597">Phosphoprotein</keyword>
<dbReference type="Pfam" id="PF07730">
    <property type="entry name" value="HisKA_3"/>
    <property type="match status" value="1"/>
</dbReference>
<keyword evidence="7" id="KW-0067">ATP-binding</keyword>
<comment type="caution">
    <text evidence="12">The sequence shown here is derived from an EMBL/GenBank/DDBJ whole genome shotgun (WGS) entry which is preliminary data.</text>
</comment>
<keyword evidence="4" id="KW-0808">Transferase</keyword>
<evidence type="ECO:0000256" key="1">
    <source>
        <dbReference type="ARBA" id="ARBA00000085"/>
    </source>
</evidence>
<evidence type="ECO:0000256" key="4">
    <source>
        <dbReference type="ARBA" id="ARBA00022679"/>
    </source>
</evidence>
<dbReference type="InterPro" id="IPR003594">
    <property type="entry name" value="HATPase_dom"/>
</dbReference>